<feature type="domain" description="Sulfatase N-terminal" evidence="7">
    <location>
        <begin position="272"/>
        <end position="545"/>
    </location>
</feature>
<evidence type="ECO:0000256" key="3">
    <source>
        <dbReference type="ARBA" id="ARBA00022692"/>
    </source>
</evidence>
<feature type="transmembrane region" description="Helical" evidence="6">
    <location>
        <begin position="89"/>
        <end position="109"/>
    </location>
</feature>
<dbReference type="Proteomes" id="UP001170954">
    <property type="component" value="Unassembled WGS sequence"/>
</dbReference>
<name>A0ABT7NPU1_9SPHI</name>
<dbReference type="CDD" id="cd16015">
    <property type="entry name" value="LTA_synthase"/>
    <property type="match status" value="1"/>
</dbReference>
<feature type="transmembrane region" description="Helical" evidence="6">
    <location>
        <begin position="12"/>
        <end position="34"/>
    </location>
</feature>
<accession>A0ABT7NPU1</accession>
<dbReference type="PANTHER" id="PTHR47371">
    <property type="entry name" value="LIPOTEICHOIC ACID SYNTHASE"/>
    <property type="match status" value="1"/>
</dbReference>
<organism evidence="8 9">
    <name type="scientific">Sphingobacterium hotanense</name>
    <dbReference type="NCBI Taxonomy" id="649196"/>
    <lineage>
        <taxon>Bacteria</taxon>
        <taxon>Pseudomonadati</taxon>
        <taxon>Bacteroidota</taxon>
        <taxon>Sphingobacteriia</taxon>
        <taxon>Sphingobacteriales</taxon>
        <taxon>Sphingobacteriaceae</taxon>
        <taxon>Sphingobacterium</taxon>
    </lineage>
</organism>
<dbReference type="InterPro" id="IPR017850">
    <property type="entry name" value="Alkaline_phosphatase_core_sf"/>
</dbReference>
<evidence type="ECO:0000313" key="8">
    <source>
        <dbReference type="EMBL" id="MDM1049274.1"/>
    </source>
</evidence>
<keyword evidence="4 6" id="KW-1133">Transmembrane helix</keyword>
<evidence type="ECO:0000256" key="5">
    <source>
        <dbReference type="ARBA" id="ARBA00023136"/>
    </source>
</evidence>
<protein>
    <submittedName>
        <fullName evidence="8">Sulfatase-like hydrolase/transferase</fullName>
    </submittedName>
</protein>
<reference evidence="8" key="1">
    <citation type="submission" date="2020-06" db="EMBL/GenBank/DDBJ databases">
        <authorList>
            <person name="Dong N."/>
        </authorList>
    </citation>
    <scope>NUCLEOTIDE SEQUENCE</scope>
    <source>
        <strain evidence="8">R1692</strain>
    </source>
</reference>
<dbReference type="EMBL" id="JACAGK010000042">
    <property type="protein sequence ID" value="MDM1049274.1"/>
    <property type="molecule type" value="Genomic_DNA"/>
</dbReference>
<feature type="transmembrane region" description="Helical" evidence="6">
    <location>
        <begin position="140"/>
        <end position="161"/>
    </location>
</feature>
<dbReference type="Gene3D" id="3.30.1120.80">
    <property type="match status" value="1"/>
</dbReference>
<comment type="subcellular location">
    <subcellularLocation>
        <location evidence="1">Cell membrane</location>
        <topology evidence="1">Multi-pass membrane protein</topology>
    </subcellularLocation>
</comment>
<feature type="transmembrane region" description="Helical" evidence="6">
    <location>
        <begin position="173"/>
        <end position="195"/>
    </location>
</feature>
<dbReference type="Pfam" id="PF00884">
    <property type="entry name" value="Sulfatase"/>
    <property type="match status" value="1"/>
</dbReference>
<gene>
    <name evidence="8" type="ORF">HX018_13610</name>
</gene>
<evidence type="ECO:0000256" key="6">
    <source>
        <dbReference type="SAM" id="Phobius"/>
    </source>
</evidence>
<sequence>MQDVVNELKAFVRFFGFWLLICFIDRIIFVSFFYDKIGGARSEEIFRMFYHGLNLDLSTVAYISALPFVVYCLLSFVKKWKFSRRALNIYTLVVLILFFVVSFINVNVYREWGDKISKRAVDAFFASPSGAVASAESTPIFLPILGMIVGIVGSYYLYLRLFKGIKFGNIRTYWGMGLRLLIGAFIIFTFIRGGYGRATLNPSKAYYSEEAFNNHAAVSTQWALLRDYFKSSTLLKSPYRYYPDSENLSEYLQPIFANDPDSAVNILTTQRPNIVFVLLEGFVGDLVESMGGDKGITPHMESFIKEGVFFDRIYSASDRSDKGVIGTFSAFPAQGPESVIKYISKHENMHAFMQELDSAGYHNSFYHGGQSEFYNVKSYMLTHGVERVVDNANFSPTEERVSWGVTDAVVLNRMIKDLRKEQTPFYSSIFTLVNHEPFQLKGAYKFGSDNNANKFRSTAYYTDSVLNDFVEKAKKEAWYKNTLFVMIADHGHRLPAEKYEISHPNRFHIPLLMFGEVIKPEYRGKKISRIGSQTDLAATLLKQLGLPSDNYVWSRDLFNPTTPQVAFYNSKDAFGIITPEQSISYDNVGSVINYKAHPDYPVAKTDSLLNIAKAYYQSVYNQFLKY</sequence>
<keyword evidence="9" id="KW-1185">Reference proteome</keyword>
<evidence type="ECO:0000256" key="2">
    <source>
        <dbReference type="ARBA" id="ARBA00022475"/>
    </source>
</evidence>
<feature type="transmembrane region" description="Helical" evidence="6">
    <location>
        <begin position="57"/>
        <end position="77"/>
    </location>
</feature>
<dbReference type="InterPro" id="IPR000917">
    <property type="entry name" value="Sulfatase_N"/>
</dbReference>
<keyword evidence="2" id="KW-1003">Cell membrane</keyword>
<dbReference type="Gene3D" id="3.40.720.10">
    <property type="entry name" value="Alkaline Phosphatase, subunit A"/>
    <property type="match status" value="1"/>
</dbReference>
<dbReference type="RefSeq" id="WP_286651734.1">
    <property type="nucleotide sequence ID" value="NZ_JACAGK010000042.1"/>
</dbReference>
<evidence type="ECO:0000259" key="7">
    <source>
        <dbReference type="Pfam" id="PF00884"/>
    </source>
</evidence>
<dbReference type="PANTHER" id="PTHR47371:SF3">
    <property type="entry name" value="PHOSPHOGLYCEROL TRANSFERASE I"/>
    <property type="match status" value="1"/>
</dbReference>
<proteinExistence type="predicted"/>
<evidence type="ECO:0000313" key="9">
    <source>
        <dbReference type="Proteomes" id="UP001170954"/>
    </source>
</evidence>
<comment type="caution">
    <text evidence="8">The sequence shown here is derived from an EMBL/GenBank/DDBJ whole genome shotgun (WGS) entry which is preliminary data.</text>
</comment>
<keyword evidence="3 6" id="KW-0812">Transmembrane</keyword>
<reference evidence="8" key="2">
    <citation type="journal article" date="2022" name="Sci. Total Environ.">
        <title>Prevalence, transmission, and molecular epidemiology of tet(X)-positive bacteria among humans, animals, and environmental niches in China: An epidemiological, and genomic-based study.</title>
        <authorList>
            <person name="Dong N."/>
            <person name="Zeng Y."/>
            <person name="Cai C."/>
            <person name="Sun C."/>
            <person name="Lu J."/>
            <person name="Liu C."/>
            <person name="Zhou H."/>
            <person name="Sun Q."/>
            <person name="Shu L."/>
            <person name="Wang H."/>
            <person name="Wang Y."/>
            <person name="Wang S."/>
            <person name="Wu C."/>
            <person name="Chan E.W."/>
            <person name="Chen G."/>
            <person name="Shen Z."/>
            <person name="Chen S."/>
            <person name="Zhang R."/>
        </authorList>
    </citation>
    <scope>NUCLEOTIDE SEQUENCE</scope>
    <source>
        <strain evidence="8">R1692</strain>
    </source>
</reference>
<keyword evidence="5 6" id="KW-0472">Membrane</keyword>
<dbReference type="PIRSF" id="PIRSF005091">
    <property type="entry name" value="Mmb_sulf_HI1246"/>
    <property type="match status" value="1"/>
</dbReference>
<dbReference type="SUPFAM" id="SSF53649">
    <property type="entry name" value="Alkaline phosphatase-like"/>
    <property type="match status" value="1"/>
</dbReference>
<evidence type="ECO:0000256" key="4">
    <source>
        <dbReference type="ARBA" id="ARBA00022989"/>
    </source>
</evidence>
<dbReference type="InterPro" id="IPR050448">
    <property type="entry name" value="OpgB/LTA_synthase_biosynth"/>
</dbReference>
<dbReference type="InterPro" id="IPR012160">
    <property type="entry name" value="LtaS-like"/>
</dbReference>
<evidence type="ECO:0000256" key="1">
    <source>
        <dbReference type="ARBA" id="ARBA00004651"/>
    </source>
</evidence>